<organism evidence="2 3">
    <name type="scientific">Acetobacterium tundrae</name>
    <dbReference type="NCBI Taxonomy" id="132932"/>
    <lineage>
        <taxon>Bacteria</taxon>
        <taxon>Bacillati</taxon>
        <taxon>Bacillota</taxon>
        <taxon>Clostridia</taxon>
        <taxon>Eubacteriales</taxon>
        <taxon>Eubacteriaceae</taxon>
        <taxon>Acetobacterium</taxon>
    </lineage>
</organism>
<dbReference type="EMBL" id="WJBB01000015">
    <property type="protein sequence ID" value="MBC3797751.1"/>
    <property type="molecule type" value="Genomic_DNA"/>
</dbReference>
<dbReference type="Proteomes" id="UP000653358">
    <property type="component" value="Unassembled WGS sequence"/>
</dbReference>
<sequence>MKNFIIREWNSAGIYFFKNLKQTYYIFLSLFVALIIVNVILFQNNPQMTEGYYQELVTLFQGKDILNNTGLALWFWIFINNLWAGGLTIAAGFIPFLFLPVFSLLSNAMIVGLIGAVYQINGVGWIPFLAGILPHGVIEIPALVLSVTLGAHICYVLVKTMTKKSFKGELKQAILASLRIFFLWIIPLFIIAAFIETFMTPIIFKAFS</sequence>
<feature type="transmembrane region" description="Helical" evidence="1">
    <location>
        <begin position="140"/>
        <end position="158"/>
    </location>
</feature>
<dbReference type="Pfam" id="PF01944">
    <property type="entry name" value="SpoIIM"/>
    <property type="match status" value="1"/>
</dbReference>
<comment type="caution">
    <text evidence="2">The sequence shown here is derived from an EMBL/GenBank/DDBJ whole genome shotgun (WGS) entry which is preliminary data.</text>
</comment>
<evidence type="ECO:0000313" key="2">
    <source>
        <dbReference type="EMBL" id="MBC3797751.1"/>
    </source>
</evidence>
<feature type="transmembrane region" description="Helical" evidence="1">
    <location>
        <begin position="178"/>
        <end position="204"/>
    </location>
</feature>
<feature type="transmembrane region" description="Helical" evidence="1">
    <location>
        <begin position="73"/>
        <end position="94"/>
    </location>
</feature>
<evidence type="ECO:0000313" key="3">
    <source>
        <dbReference type="Proteomes" id="UP000653358"/>
    </source>
</evidence>
<reference evidence="2 3" key="1">
    <citation type="journal article" date="2020" name="mSystems">
        <title>Defining Genomic and Predicted Metabolic Features of the Acetobacterium Genus.</title>
        <authorList>
            <person name="Ross D.E."/>
            <person name="Marshall C.W."/>
            <person name="Gulliver D."/>
            <person name="May H.D."/>
            <person name="Norman R.S."/>
        </authorList>
    </citation>
    <scope>NUCLEOTIDE SEQUENCE [LARGE SCALE GENOMIC DNA]</scope>
    <source>
        <strain evidence="2 3">DSM 9173</strain>
    </source>
</reference>
<name>A0ABR6WN79_9FIRM</name>
<dbReference type="InterPro" id="IPR002798">
    <property type="entry name" value="SpoIIM-like"/>
</dbReference>
<keyword evidence="1" id="KW-0812">Transmembrane</keyword>
<dbReference type="PANTHER" id="PTHR35337:SF1">
    <property type="entry name" value="SLR1478 PROTEIN"/>
    <property type="match status" value="1"/>
</dbReference>
<dbReference type="RefSeq" id="WP_148604783.1">
    <property type="nucleotide sequence ID" value="NZ_RXYB01000016.1"/>
</dbReference>
<proteinExistence type="predicted"/>
<protein>
    <recommendedName>
        <fullName evidence="4">Stage II sporulation protein M</fullName>
    </recommendedName>
</protein>
<accession>A0ABR6WN79</accession>
<dbReference type="PANTHER" id="PTHR35337">
    <property type="entry name" value="SLR1478 PROTEIN"/>
    <property type="match status" value="1"/>
</dbReference>
<keyword evidence="1" id="KW-0472">Membrane</keyword>
<keyword evidence="3" id="KW-1185">Reference proteome</keyword>
<evidence type="ECO:0008006" key="4">
    <source>
        <dbReference type="Google" id="ProtNLM"/>
    </source>
</evidence>
<evidence type="ECO:0000256" key="1">
    <source>
        <dbReference type="SAM" id="Phobius"/>
    </source>
</evidence>
<gene>
    <name evidence="2" type="ORF">GH807_11925</name>
</gene>
<feature type="transmembrane region" description="Helical" evidence="1">
    <location>
        <begin position="24"/>
        <end position="42"/>
    </location>
</feature>
<keyword evidence="1" id="KW-1133">Transmembrane helix</keyword>